<proteinExistence type="predicted"/>
<evidence type="ECO:0000313" key="4">
    <source>
        <dbReference type="Proteomes" id="UP000249547"/>
    </source>
</evidence>
<dbReference type="EMBL" id="QLLL01000003">
    <property type="protein sequence ID" value="RAJ06599.1"/>
    <property type="molecule type" value="Genomic_DNA"/>
</dbReference>
<feature type="chain" id="PRO_5016275391" evidence="2">
    <location>
        <begin position="28"/>
        <end position="399"/>
    </location>
</feature>
<feature type="region of interest" description="Disordered" evidence="1">
    <location>
        <begin position="195"/>
        <end position="224"/>
    </location>
</feature>
<organism evidence="3 4">
    <name type="scientific">Chitinophaga skermanii</name>
    <dbReference type="NCBI Taxonomy" id="331697"/>
    <lineage>
        <taxon>Bacteria</taxon>
        <taxon>Pseudomonadati</taxon>
        <taxon>Bacteroidota</taxon>
        <taxon>Chitinophagia</taxon>
        <taxon>Chitinophagales</taxon>
        <taxon>Chitinophagaceae</taxon>
        <taxon>Chitinophaga</taxon>
    </lineage>
</organism>
<evidence type="ECO:0000256" key="2">
    <source>
        <dbReference type="SAM" id="SignalP"/>
    </source>
</evidence>
<comment type="caution">
    <text evidence="3">The sequence shown here is derived from an EMBL/GenBank/DDBJ whole genome shotgun (WGS) entry which is preliminary data.</text>
</comment>
<feature type="compositionally biased region" description="Pro residues" evidence="1">
    <location>
        <begin position="198"/>
        <end position="209"/>
    </location>
</feature>
<name>A0A327QPU5_9BACT</name>
<accession>A0A327QPU5</accession>
<evidence type="ECO:0000256" key="1">
    <source>
        <dbReference type="SAM" id="MobiDB-lite"/>
    </source>
</evidence>
<dbReference type="OrthoDB" id="953811at2"/>
<feature type="signal peptide" evidence="2">
    <location>
        <begin position="1"/>
        <end position="27"/>
    </location>
</feature>
<dbReference type="AlphaFoldDB" id="A0A327QPU5"/>
<gene>
    <name evidence="3" type="ORF">LX64_01726</name>
</gene>
<keyword evidence="4" id="KW-1185">Reference proteome</keyword>
<evidence type="ECO:0000313" key="3">
    <source>
        <dbReference type="EMBL" id="RAJ06599.1"/>
    </source>
</evidence>
<protein>
    <submittedName>
        <fullName evidence="3">Uncharacterized protein</fullName>
    </submittedName>
</protein>
<dbReference type="RefSeq" id="WP_111597208.1">
    <property type="nucleotide sequence ID" value="NZ_QLLL01000003.1"/>
</dbReference>
<sequence length="399" mass="44116">MEYKHLRKPRTAFVFLLLAIGSTVSVAAQDKIYFASEVKDGTVAEITADKIKFKNPANPGPVYTVAKNKVLLAFNSTGRFIAVPALETGNQTAVNDFISNKPSPVKSDRVVTKAGEILTGQLAKEDDQSIYLKTPNGDQKIDKSNTVLLLLQSGQHKLFADATTAANILGGLMDKMFMPPAQPANTQTLDIAYTKPAPKAPSPEVPKPVPAEKENNKPTTAAQRGTSEFVDGLGEVSFNEYERKALQKTEDLNIYLKMLCDKNADWQDANKAIDQAVNLFVNEDASVETSVKGKAGATRYKIREYLKRIKLIKYDKVDIEWTNIQYVSKLKKGPDGNYYGIITFEQVFRGYMDKNVVYSDVTRKNVEVVLKTYNKSIEGKNITAWDVLLSDIGVVVTKG</sequence>
<keyword evidence="2" id="KW-0732">Signal</keyword>
<dbReference type="Proteomes" id="UP000249547">
    <property type="component" value="Unassembled WGS sequence"/>
</dbReference>
<reference evidence="3 4" key="1">
    <citation type="submission" date="2018-06" db="EMBL/GenBank/DDBJ databases">
        <title>Genomic Encyclopedia of Archaeal and Bacterial Type Strains, Phase II (KMG-II): from individual species to whole genera.</title>
        <authorList>
            <person name="Goeker M."/>
        </authorList>
    </citation>
    <scope>NUCLEOTIDE SEQUENCE [LARGE SCALE GENOMIC DNA]</scope>
    <source>
        <strain evidence="3 4">DSM 23857</strain>
    </source>
</reference>